<name>A0A1G9T8E4_9BACT</name>
<sequence length="151" mass="16928">MTKPIGLVIKEIATEKKMKAYWLSEQVGRGRTYAYDTFRRNSMPIEEIEMWAKILQVETSEILSRQRGGKVATDYTDQSPAALRSSANYDLPEYLRKYIQELEDRVAEQSRLITALVGKSEPVLTSAGFAPGAFFKAPSGTNLGTGRILTF</sequence>
<dbReference type="RefSeq" id="WP_143011137.1">
    <property type="nucleotide sequence ID" value="NZ_FNGS01000006.1"/>
</dbReference>
<keyword evidence="2" id="KW-1185">Reference proteome</keyword>
<protein>
    <submittedName>
        <fullName evidence="1">Uncharacterized protein</fullName>
    </submittedName>
</protein>
<dbReference type="STRING" id="563176.SAMN04488090_3454"/>
<gene>
    <name evidence="1" type="ORF">SAMN04488090_3454</name>
</gene>
<dbReference type="Proteomes" id="UP000198901">
    <property type="component" value="Unassembled WGS sequence"/>
</dbReference>
<dbReference type="EMBL" id="FNGS01000006">
    <property type="protein sequence ID" value="SDM43890.1"/>
    <property type="molecule type" value="Genomic_DNA"/>
</dbReference>
<reference evidence="1 2" key="1">
    <citation type="submission" date="2016-10" db="EMBL/GenBank/DDBJ databases">
        <authorList>
            <person name="de Groot N.N."/>
        </authorList>
    </citation>
    <scope>NUCLEOTIDE SEQUENCE [LARGE SCALE GENOMIC DNA]</scope>
    <source>
        <strain evidence="1 2">DSM 21668</strain>
    </source>
</reference>
<dbReference type="AlphaFoldDB" id="A0A1G9T8E4"/>
<dbReference type="OrthoDB" id="839492at2"/>
<evidence type="ECO:0000313" key="2">
    <source>
        <dbReference type="Proteomes" id="UP000198901"/>
    </source>
</evidence>
<evidence type="ECO:0000313" key="1">
    <source>
        <dbReference type="EMBL" id="SDM43890.1"/>
    </source>
</evidence>
<accession>A0A1G9T8E4</accession>
<proteinExistence type="predicted"/>
<organism evidence="1 2">
    <name type="scientific">Siphonobacter aquaeclarae</name>
    <dbReference type="NCBI Taxonomy" id="563176"/>
    <lineage>
        <taxon>Bacteria</taxon>
        <taxon>Pseudomonadati</taxon>
        <taxon>Bacteroidota</taxon>
        <taxon>Cytophagia</taxon>
        <taxon>Cytophagales</taxon>
        <taxon>Cytophagaceae</taxon>
        <taxon>Siphonobacter</taxon>
    </lineage>
</organism>